<evidence type="ECO:0000313" key="2">
    <source>
        <dbReference type="EMBL" id="NRF66002.1"/>
    </source>
</evidence>
<organism evidence="2 3">
    <name type="scientific">Pseudaquabacterium terrae</name>
    <dbReference type="NCBI Taxonomy" id="2732868"/>
    <lineage>
        <taxon>Bacteria</taxon>
        <taxon>Pseudomonadati</taxon>
        <taxon>Pseudomonadota</taxon>
        <taxon>Betaproteobacteria</taxon>
        <taxon>Burkholderiales</taxon>
        <taxon>Sphaerotilaceae</taxon>
        <taxon>Pseudaquabacterium</taxon>
    </lineage>
</organism>
<sequence length="66" mass="6916">MTRLNLSTTLRQQAASFGVAAVMTLAVLGGISQIADHRHADALMAQAEAQPAQQVVVIVGKRSTQS</sequence>
<comment type="caution">
    <text evidence="2">The sequence shown here is derived from an EMBL/GenBank/DDBJ whole genome shotgun (WGS) entry which is preliminary data.</text>
</comment>
<dbReference type="Proteomes" id="UP000737171">
    <property type="component" value="Unassembled WGS sequence"/>
</dbReference>
<name>A0ABX2EDC6_9BURK</name>
<gene>
    <name evidence="2" type="ORF">HLB44_03265</name>
</gene>
<dbReference type="EMBL" id="JABRWJ010000001">
    <property type="protein sequence ID" value="NRF66002.1"/>
    <property type="molecule type" value="Genomic_DNA"/>
</dbReference>
<accession>A0ABX2EDC6</accession>
<evidence type="ECO:0000313" key="3">
    <source>
        <dbReference type="Proteomes" id="UP000737171"/>
    </source>
</evidence>
<keyword evidence="3" id="KW-1185">Reference proteome</keyword>
<keyword evidence="1" id="KW-0472">Membrane</keyword>
<feature type="transmembrane region" description="Helical" evidence="1">
    <location>
        <begin position="14"/>
        <end position="35"/>
    </location>
</feature>
<dbReference type="RefSeq" id="WP_173120542.1">
    <property type="nucleotide sequence ID" value="NZ_JABRWJ010000001.1"/>
</dbReference>
<protein>
    <submittedName>
        <fullName evidence="2">Uncharacterized protein</fullName>
    </submittedName>
</protein>
<keyword evidence="1" id="KW-1133">Transmembrane helix</keyword>
<keyword evidence="1" id="KW-0812">Transmembrane</keyword>
<proteinExistence type="predicted"/>
<evidence type="ECO:0000256" key="1">
    <source>
        <dbReference type="SAM" id="Phobius"/>
    </source>
</evidence>
<reference evidence="2 3" key="1">
    <citation type="submission" date="2020-05" db="EMBL/GenBank/DDBJ databases">
        <title>Aquincola sp. isolate from soil.</title>
        <authorList>
            <person name="Han J."/>
            <person name="Kim D.-U."/>
        </authorList>
    </citation>
    <scope>NUCLEOTIDE SEQUENCE [LARGE SCALE GENOMIC DNA]</scope>
    <source>
        <strain evidence="2 3">S2</strain>
    </source>
</reference>